<dbReference type="EMBL" id="JARKIE010000830">
    <property type="protein sequence ID" value="KAJ7615695.1"/>
    <property type="molecule type" value="Genomic_DNA"/>
</dbReference>
<name>A0AAD7BBD0_MYCRO</name>
<proteinExistence type="predicted"/>
<sequence>MLLQEILLLDRKPLYPPLPPTFIHPNNDLPQRHRPIVTVSGPGNLHHLSYSSNSGHQSIVGMMPTTATNTTNLLLGFSYTFLGYAFYWDGKSPAFWRLGNKTFCEPVGTSWTAATGVPWGNEIQLNVDVSASVATAATFDGQVTVYFIPDDLD</sequence>
<dbReference type="AlphaFoldDB" id="A0AAD7BBD0"/>
<gene>
    <name evidence="1" type="ORF">B0H17DRAFT_1220401</name>
</gene>
<evidence type="ECO:0000313" key="1">
    <source>
        <dbReference type="EMBL" id="KAJ7615695.1"/>
    </source>
</evidence>
<accession>A0AAD7BBD0</accession>
<reference evidence="1" key="1">
    <citation type="submission" date="2023-03" db="EMBL/GenBank/DDBJ databases">
        <title>Massive genome expansion in bonnet fungi (Mycena s.s.) driven by repeated elements and novel gene families across ecological guilds.</title>
        <authorList>
            <consortium name="Lawrence Berkeley National Laboratory"/>
            <person name="Harder C.B."/>
            <person name="Miyauchi S."/>
            <person name="Viragh M."/>
            <person name="Kuo A."/>
            <person name="Thoen E."/>
            <person name="Andreopoulos B."/>
            <person name="Lu D."/>
            <person name="Skrede I."/>
            <person name="Drula E."/>
            <person name="Henrissat B."/>
            <person name="Morin E."/>
            <person name="Kohler A."/>
            <person name="Barry K."/>
            <person name="LaButti K."/>
            <person name="Morin E."/>
            <person name="Salamov A."/>
            <person name="Lipzen A."/>
            <person name="Mereny Z."/>
            <person name="Hegedus B."/>
            <person name="Baldrian P."/>
            <person name="Stursova M."/>
            <person name="Weitz H."/>
            <person name="Taylor A."/>
            <person name="Grigoriev I.V."/>
            <person name="Nagy L.G."/>
            <person name="Martin F."/>
            <person name="Kauserud H."/>
        </authorList>
    </citation>
    <scope>NUCLEOTIDE SEQUENCE</scope>
    <source>
        <strain evidence="1">CBHHK067</strain>
    </source>
</reference>
<evidence type="ECO:0000313" key="2">
    <source>
        <dbReference type="Proteomes" id="UP001221757"/>
    </source>
</evidence>
<organism evidence="1 2">
    <name type="scientific">Mycena rosella</name>
    <name type="common">Pink bonnet</name>
    <name type="synonym">Agaricus rosellus</name>
    <dbReference type="NCBI Taxonomy" id="1033263"/>
    <lineage>
        <taxon>Eukaryota</taxon>
        <taxon>Fungi</taxon>
        <taxon>Dikarya</taxon>
        <taxon>Basidiomycota</taxon>
        <taxon>Agaricomycotina</taxon>
        <taxon>Agaricomycetes</taxon>
        <taxon>Agaricomycetidae</taxon>
        <taxon>Agaricales</taxon>
        <taxon>Marasmiineae</taxon>
        <taxon>Mycenaceae</taxon>
        <taxon>Mycena</taxon>
    </lineage>
</organism>
<dbReference type="Proteomes" id="UP001221757">
    <property type="component" value="Unassembled WGS sequence"/>
</dbReference>
<comment type="caution">
    <text evidence="1">The sequence shown here is derived from an EMBL/GenBank/DDBJ whole genome shotgun (WGS) entry which is preliminary data.</text>
</comment>
<keyword evidence="2" id="KW-1185">Reference proteome</keyword>
<protein>
    <submittedName>
        <fullName evidence="1">Uncharacterized protein</fullName>
    </submittedName>
</protein>